<proteinExistence type="inferred from homology"/>
<evidence type="ECO:0000313" key="4">
    <source>
        <dbReference type="Proteomes" id="UP000026960"/>
    </source>
</evidence>
<organism evidence="3">
    <name type="scientific">Oryza barthii</name>
    <dbReference type="NCBI Taxonomy" id="65489"/>
    <lineage>
        <taxon>Eukaryota</taxon>
        <taxon>Viridiplantae</taxon>
        <taxon>Streptophyta</taxon>
        <taxon>Embryophyta</taxon>
        <taxon>Tracheophyta</taxon>
        <taxon>Spermatophyta</taxon>
        <taxon>Magnoliopsida</taxon>
        <taxon>Liliopsida</taxon>
        <taxon>Poales</taxon>
        <taxon>Poaceae</taxon>
        <taxon>BOP clade</taxon>
        <taxon>Oryzoideae</taxon>
        <taxon>Oryzeae</taxon>
        <taxon>Oryzinae</taxon>
        <taxon>Oryza</taxon>
    </lineage>
</organism>
<comment type="similarity">
    <text evidence="1">Belongs to the LOR family.</text>
</comment>
<keyword evidence="4" id="KW-1185">Reference proteome</keyword>
<dbReference type="HOGENOM" id="CLU_750933_0_0_1"/>
<dbReference type="InterPro" id="IPR025659">
    <property type="entry name" value="Tubby-like_C"/>
</dbReference>
<reference evidence="3" key="1">
    <citation type="journal article" date="2009" name="Rice">
        <title>De Novo Next Generation Sequencing of Plant Genomes.</title>
        <authorList>
            <person name="Rounsley S."/>
            <person name="Marri P.R."/>
            <person name="Yu Y."/>
            <person name="He R."/>
            <person name="Sisneros N."/>
            <person name="Goicoechea J.L."/>
            <person name="Lee S.J."/>
            <person name="Angelova A."/>
            <person name="Kudrna D."/>
            <person name="Luo M."/>
            <person name="Affourtit J."/>
            <person name="Desany B."/>
            <person name="Knight J."/>
            <person name="Niazi F."/>
            <person name="Egholm M."/>
            <person name="Wing R.A."/>
        </authorList>
    </citation>
    <scope>NUCLEOTIDE SEQUENCE [LARGE SCALE GENOMIC DNA]</scope>
    <source>
        <strain evidence="3">cv. IRGC 105608</strain>
    </source>
</reference>
<evidence type="ECO:0000256" key="2">
    <source>
        <dbReference type="SAM" id="MobiDB-lite"/>
    </source>
</evidence>
<dbReference type="Proteomes" id="UP000026960">
    <property type="component" value="Chromosome 11"/>
</dbReference>
<name>A0A0D3HHJ6_9ORYZ</name>
<accession>A0A0D3HHJ6</accession>
<dbReference type="PANTHER" id="PTHR31087:SF95">
    <property type="entry name" value="EXPRESSED PROTEIN"/>
    <property type="match status" value="1"/>
</dbReference>
<dbReference type="SUPFAM" id="SSF54518">
    <property type="entry name" value="Tubby C-terminal domain-like"/>
    <property type="match status" value="2"/>
</dbReference>
<evidence type="ECO:0008006" key="5">
    <source>
        <dbReference type="Google" id="ProtNLM"/>
    </source>
</evidence>
<dbReference type="eggNOG" id="ENOG502RZX3">
    <property type="taxonomic scope" value="Eukaryota"/>
</dbReference>
<reference evidence="3" key="2">
    <citation type="submission" date="2015-03" db="UniProtKB">
        <authorList>
            <consortium name="EnsemblPlants"/>
        </authorList>
    </citation>
    <scope>IDENTIFICATION</scope>
</reference>
<dbReference type="PaxDb" id="65489-OBART11G01310.1"/>
<evidence type="ECO:0000256" key="1">
    <source>
        <dbReference type="ARBA" id="ARBA00005437"/>
    </source>
</evidence>
<feature type="region of interest" description="Disordered" evidence="2">
    <location>
        <begin position="225"/>
        <end position="253"/>
    </location>
</feature>
<dbReference type="EnsemblPlants" id="OBART11G01310.1">
    <property type="protein sequence ID" value="OBART11G01310.1"/>
    <property type="gene ID" value="OBART11G01310"/>
</dbReference>
<dbReference type="Gene3D" id="2.40.160.200">
    <property type="entry name" value="LURP1-related"/>
    <property type="match status" value="2"/>
</dbReference>
<dbReference type="InterPro" id="IPR007612">
    <property type="entry name" value="LOR"/>
</dbReference>
<dbReference type="Gramene" id="OBART11G01310.1">
    <property type="protein sequence ID" value="OBART11G01310.1"/>
    <property type="gene ID" value="OBART11G01310"/>
</dbReference>
<dbReference type="Pfam" id="PF04525">
    <property type="entry name" value="LOR"/>
    <property type="match status" value="2"/>
</dbReference>
<sequence length="369" mass="40897">MSRIHPSNQRQDAAASTAAARAAVYTVWKRSSMGFQGTDGFSVYDHAGTLAFRVDNYSRRRKLFSGDLLLMDGHGSPLLALTPQIISMHDQWNCYRASEEGQGKRTRSQQLFSMRKCSVMQSSHEAEVHMSGCTHASSDRTGHVPGFSIEGSFRRRSCKIRNSVGEEVARIRRKKAGAASLSLTLAEDVFSLEVQPNVDCAMIMAFVIALDRICWKPYTPMISDGPKNRNQPLIEPMGSKASEEGQGKRTRSQQLFSMRKCSVMQSSHEAEVHMSGCTHASSDRTGHVPGFSIEGSFRRRSCKIRNSVGEEVARIRRKKAGAASLSLTLAEDVFSLEVQPNVDCAMIMAFVIALDRICWKPYTPMICSS</sequence>
<evidence type="ECO:0000313" key="3">
    <source>
        <dbReference type="EnsemblPlants" id="OBART11G01310.1"/>
    </source>
</evidence>
<protein>
    <recommendedName>
        <fullName evidence="5">Tubby C-terminal domain-containing protein</fullName>
    </recommendedName>
</protein>
<dbReference type="InterPro" id="IPR038595">
    <property type="entry name" value="LOR_sf"/>
</dbReference>
<dbReference type="STRING" id="65489.A0A0D3HHJ6"/>
<dbReference type="PANTHER" id="PTHR31087">
    <property type="match status" value="1"/>
</dbReference>
<dbReference type="AlphaFoldDB" id="A0A0D3HHJ6"/>